<name>A0A0F9TH26_9ZZZZ</name>
<organism evidence="2">
    <name type="scientific">marine sediment metagenome</name>
    <dbReference type="NCBI Taxonomy" id="412755"/>
    <lineage>
        <taxon>unclassified sequences</taxon>
        <taxon>metagenomes</taxon>
        <taxon>ecological metagenomes</taxon>
    </lineage>
</organism>
<evidence type="ECO:0000313" key="2">
    <source>
        <dbReference type="EMBL" id="KKN74207.1"/>
    </source>
</evidence>
<accession>A0A0F9TH26</accession>
<proteinExistence type="predicted"/>
<dbReference type="AlphaFoldDB" id="A0A0F9TH26"/>
<keyword evidence="1" id="KW-0812">Transmembrane</keyword>
<keyword evidence="1" id="KW-1133">Transmembrane helix</keyword>
<evidence type="ECO:0000256" key="1">
    <source>
        <dbReference type="SAM" id="Phobius"/>
    </source>
</evidence>
<gene>
    <name evidence="2" type="ORF">LCGC14_0392930</name>
</gene>
<dbReference type="EMBL" id="LAZR01000330">
    <property type="protein sequence ID" value="KKN74207.1"/>
    <property type="molecule type" value="Genomic_DNA"/>
</dbReference>
<feature type="transmembrane region" description="Helical" evidence="1">
    <location>
        <begin position="18"/>
        <end position="43"/>
    </location>
</feature>
<keyword evidence="1" id="KW-0472">Membrane</keyword>
<sequence length="45" mass="5097">MDYRGKLGWPFEYDMCDVWLFLCLVGFGIPILMIIIFAILGLVGG</sequence>
<reference evidence="2" key="1">
    <citation type="journal article" date="2015" name="Nature">
        <title>Complex archaea that bridge the gap between prokaryotes and eukaryotes.</title>
        <authorList>
            <person name="Spang A."/>
            <person name="Saw J.H."/>
            <person name="Jorgensen S.L."/>
            <person name="Zaremba-Niedzwiedzka K."/>
            <person name="Martijn J."/>
            <person name="Lind A.E."/>
            <person name="van Eijk R."/>
            <person name="Schleper C."/>
            <person name="Guy L."/>
            <person name="Ettema T.J."/>
        </authorList>
    </citation>
    <scope>NUCLEOTIDE SEQUENCE</scope>
</reference>
<comment type="caution">
    <text evidence="2">The sequence shown here is derived from an EMBL/GenBank/DDBJ whole genome shotgun (WGS) entry which is preliminary data.</text>
</comment>
<protein>
    <submittedName>
        <fullName evidence="2">Uncharacterized protein</fullName>
    </submittedName>
</protein>